<protein>
    <submittedName>
        <fullName evidence="2">Uncharacterized protein</fullName>
    </submittedName>
</protein>
<evidence type="ECO:0000313" key="2">
    <source>
        <dbReference type="EMBL" id="QDT04173.1"/>
    </source>
</evidence>
<dbReference type="EMBL" id="CP036525">
    <property type="protein sequence ID" value="QDT04173.1"/>
    <property type="molecule type" value="Genomic_DNA"/>
</dbReference>
<dbReference type="OrthoDB" id="283259at2"/>
<gene>
    <name evidence="2" type="ORF">K227x_25620</name>
</gene>
<dbReference type="AlphaFoldDB" id="A0A517NAL3"/>
<dbReference type="RefSeq" id="WP_145169692.1">
    <property type="nucleotide sequence ID" value="NZ_CP036525.1"/>
</dbReference>
<organism evidence="2 3">
    <name type="scientific">Rubripirellula lacrimiformis</name>
    <dbReference type="NCBI Taxonomy" id="1930273"/>
    <lineage>
        <taxon>Bacteria</taxon>
        <taxon>Pseudomonadati</taxon>
        <taxon>Planctomycetota</taxon>
        <taxon>Planctomycetia</taxon>
        <taxon>Pirellulales</taxon>
        <taxon>Pirellulaceae</taxon>
        <taxon>Rubripirellula</taxon>
    </lineage>
</organism>
<proteinExistence type="predicted"/>
<feature type="signal peptide" evidence="1">
    <location>
        <begin position="1"/>
        <end position="24"/>
    </location>
</feature>
<accession>A0A517NAL3</accession>
<sequence length="125" mass="13913" precursor="true">MNIRQIFASAAISGTLALSQVGFAQDTTRPPSDASNGAIDRMDLFDSLEKPTIVKGRSQSESVAPAMADLRLARAIRRADERSARIERNLWLGVDPLRPQWTAIPMTQSRYAPRRVYVPVFVYGH</sequence>
<keyword evidence="3" id="KW-1185">Reference proteome</keyword>
<reference evidence="2 3" key="1">
    <citation type="submission" date="2019-02" db="EMBL/GenBank/DDBJ databases">
        <title>Deep-cultivation of Planctomycetes and their phenomic and genomic characterization uncovers novel biology.</title>
        <authorList>
            <person name="Wiegand S."/>
            <person name="Jogler M."/>
            <person name="Boedeker C."/>
            <person name="Pinto D."/>
            <person name="Vollmers J."/>
            <person name="Rivas-Marin E."/>
            <person name="Kohn T."/>
            <person name="Peeters S.H."/>
            <person name="Heuer A."/>
            <person name="Rast P."/>
            <person name="Oberbeckmann S."/>
            <person name="Bunk B."/>
            <person name="Jeske O."/>
            <person name="Meyerdierks A."/>
            <person name="Storesund J.E."/>
            <person name="Kallscheuer N."/>
            <person name="Luecker S."/>
            <person name="Lage O.M."/>
            <person name="Pohl T."/>
            <person name="Merkel B.J."/>
            <person name="Hornburger P."/>
            <person name="Mueller R.-W."/>
            <person name="Bruemmer F."/>
            <person name="Labrenz M."/>
            <person name="Spormann A.M."/>
            <person name="Op den Camp H."/>
            <person name="Overmann J."/>
            <person name="Amann R."/>
            <person name="Jetten M.S.M."/>
            <person name="Mascher T."/>
            <person name="Medema M.H."/>
            <person name="Devos D.P."/>
            <person name="Kaster A.-K."/>
            <person name="Ovreas L."/>
            <person name="Rohde M."/>
            <person name="Galperin M.Y."/>
            <person name="Jogler C."/>
        </authorList>
    </citation>
    <scope>NUCLEOTIDE SEQUENCE [LARGE SCALE GENOMIC DNA]</scope>
    <source>
        <strain evidence="2 3">K22_7</strain>
    </source>
</reference>
<keyword evidence="1" id="KW-0732">Signal</keyword>
<feature type="chain" id="PRO_5021960863" evidence="1">
    <location>
        <begin position="25"/>
        <end position="125"/>
    </location>
</feature>
<dbReference type="Proteomes" id="UP000318538">
    <property type="component" value="Chromosome"/>
</dbReference>
<dbReference type="KEGG" id="rlc:K227x_25620"/>
<name>A0A517NAL3_9BACT</name>
<evidence type="ECO:0000256" key="1">
    <source>
        <dbReference type="SAM" id="SignalP"/>
    </source>
</evidence>
<evidence type="ECO:0000313" key="3">
    <source>
        <dbReference type="Proteomes" id="UP000318538"/>
    </source>
</evidence>